<proteinExistence type="predicted"/>
<evidence type="ECO:0000313" key="1">
    <source>
        <dbReference type="EMBL" id="CAD8179134.1"/>
    </source>
</evidence>
<reference evidence="1" key="1">
    <citation type="submission" date="2021-01" db="EMBL/GenBank/DDBJ databases">
        <authorList>
            <consortium name="Genoscope - CEA"/>
            <person name="William W."/>
        </authorList>
    </citation>
    <scope>NUCLEOTIDE SEQUENCE</scope>
</reference>
<sequence>MQFELQYKIIARQSKFITILTFPNIRTLGIEFQRILGMQSEHKCYSIIQNLKRRYQLDFDSVQSFLQTHLFCFKSILHWTQILQPAYPIHKQ</sequence>
<accession>A0A8S1VNW1</accession>
<dbReference type="AlphaFoldDB" id="A0A8S1VNW1"/>
<organism evidence="1 2">
    <name type="scientific">Paramecium octaurelia</name>
    <dbReference type="NCBI Taxonomy" id="43137"/>
    <lineage>
        <taxon>Eukaryota</taxon>
        <taxon>Sar</taxon>
        <taxon>Alveolata</taxon>
        <taxon>Ciliophora</taxon>
        <taxon>Intramacronucleata</taxon>
        <taxon>Oligohymenophorea</taxon>
        <taxon>Peniculida</taxon>
        <taxon>Parameciidae</taxon>
        <taxon>Paramecium</taxon>
    </lineage>
</organism>
<dbReference type="EMBL" id="CAJJDP010000071">
    <property type="protein sequence ID" value="CAD8179134.1"/>
    <property type="molecule type" value="Genomic_DNA"/>
</dbReference>
<gene>
    <name evidence="1" type="ORF">POCTA_138.1.T0720139</name>
</gene>
<keyword evidence="2" id="KW-1185">Reference proteome</keyword>
<dbReference type="Proteomes" id="UP000683925">
    <property type="component" value="Unassembled WGS sequence"/>
</dbReference>
<protein>
    <submittedName>
        <fullName evidence="1">Uncharacterized protein</fullName>
    </submittedName>
</protein>
<name>A0A8S1VNW1_PAROT</name>
<comment type="caution">
    <text evidence="1">The sequence shown here is derived from an EMBL/GenBank/DDBJ whole genome shotgun (WGS) entry which is preliminary data.</text>
</comment>
<evidence type="ECO:0000313" key="2">
    <source>
        <dbReference type="Proteomes" id="UP000683925"/>
    </source>
</evidence>